<dbReference type="InterPro" id="IPR011650">
    <property type="entry name" value="Peptidase_M20_dimer"/>
</dbReference>
<dbReference type="PANTHER" id="PTHR43808:SF31">
    <property type="entry name" value="N-ACETYL-L-CITRULLINE DEACETYLASE"/>
    <property type="match status" value="1"/>
</dbReference>
<keyword evidence="18" id="KW-1185">Reference proteome</keyword>
<organism evidence="17 18">
    <name type="scientific">Halotalea alkalilenta</name>
    <dbReference type="NCBI Taxonomy" id="376489"/>
    <lineage>
        <taxon>Bacteria</taxon>
        <taxon>Pseudomonadati</taxon>
        <taxon>Pseudomonadota</taxon>
        <taxon>Gammaproteobacteria</taxon>
        <taxon>Oceanospirillales</taxon>
        <taxon>Halomonadaceae</taxon>
        <taxon>Halotalea</taxon>
    </lineage>
</organism>
<dbReference type="FunFam" id="3.40.630.10:FF:000005">
    <property type="entry name" value="Succinyl-diaminopimelate desuccinylase"/>
    <property type="match status" value="1"/>
</dbReference>
<feature type="active site" description="Proton acceptor" evidence="15">
    <location>
        <position position="147"/>
    </location>
</feature>
<gene>
    <name evidence="15" type="primary">dapE</name>
    <name evidence="17" type="ORF">A5892_05170</name>
</gene>
<dbReference type="GO" id="GO:0050897">
    <property type="term" value="F:cobalt ion binding"/>
    <property type="evidence" value="ECO:0007669"/>
    <property type="project" value="UniProtKB-UniRule"/>
</dbReference>
<keyword evidence="7 15" id="KW-0479">Metal-binding</keyword>
<comment type="function">
    <text evidence="15">Catalyzes the hydrolysis of N-succinyl-L,L-diaminopimelic acid (SDAP), forming succinate and LL-2,6-diaminopimelate (DAP), an intermediate involved in the bacterial biosynthesis of lysine and meso-diaminopimelic acid, an essential component of bacterial cell walls.</text>
</comment>
<dbReference type="SUPFAM" id="SSF53187">
    <property type="entry name" value="Zn-dependent exopeptidases"/>
    <property type="match status" value="1"/>
</dbReference>
<evidence type="ECO:0000256" key="12">
    <source>
        <dbReference type="ARBA" id="ARBA00023285"/>
    </source>
</evidence>
<dbReference type="RefSeq" id="WP_064121895.1">
    <property type="nucleotide sequence ID" value="NZ_CP015243.1"/>
</dbReference>
<dbReference type="GO" id="GO:0009089">
    <property type="term" value="P:lysine biosynthetic process via diaminopimelate"/>
    <property type="evidence" value="ECO:0007669"/>
    <property type="project" value="UniProtKB-UniRule"/>
</dbReference>
<proteinExistence type="inferred from homology"/>
<feature type="binding site" evidence="15">
    <location>
        <position position="366"/>
    </location>
    <ligand>
        <name>Zn(2+)</name>
        <dbReference type="ChEBI" id="CHEBI:29105"/>
        <label>2</label>
    </ligand>
</feature>
<evidence type="ECO:0000256" key="14">
    <source>
        <dbReference type="ARBA" id="ARBA00051301"/>
    </source>
</evidence>
<dbReference type="GO" id="GO:0008270">
    <property type="term" value="F:zinc ion binding"/>
    <property type="evidence" value="ECO:0007669"/>
    <property type="project" value="UniProtKB-UniRule"/>
</dbReference>
<evidence type="ECO:0000256" key="2">
    <source>
        <dbReference type="ARBA" id="ARBA00006746"/>
    </source>
</evidence>
<keyword evidence="10 15" id="KW-0220">Diaminopimelate biosynthesis</keyword>
<keyword evidence="8 15" id="KW-0378">Hydrolase</keyword>
<dbReference type="GO" id="GO:0019877">
    <property type="term" value="P:diaminopimelate biosynthetic process"/>
    <property type="evidence" value="ECO:0007669"/>
    <property type="project" value="UniProtKB-UniRule"/>
</dbReference>
<name>A0A172YCF1_9GAMM</name>
<dbReference type="InterPro" id="IPR005941">
    <property type="entry name" value="DapE_proteobac"/>
</dbReference>
<dbReference type="GO" id="GO:0006526">
    <property type="term" value="P:L-arginine biosynthetic process"/>
    <property type="evidence" value="ECO:0007669"/>
    <property type="project" value="TreeGrafter"/>
</dbReference>
<evidence type="ECO:0000256" key="9">
    <source>
        <dbReference type="ARBA" id="ARBA00022833"/>
    </source>
</evidence>
<dbReference type="HAMAP" id="MF_01690">
    <property type="entry name" value="DapE"/>
    <property type="match status" value="1"/>
</dbReference>
<comment type="similarity">
    <text evidence="2 15">Belongs to the peptidase M20A family. DapE subfamily.</text>
</comment>
<dbReference type="Proteomes" id="UP000077875">
    <property type="component" value="Chromosome"/>
</dbReference>
<evidence type="ECO:0000313" key="17">
    <source>
        <dbReference type="EMBL" id="ANF56930.1"/>
    </source>
</evidence>
<dbReference type="NCBIfam" id="TIGR01246">
    <property type="entry name" value="dapE_proteo"/>
    <property type="match status" value="1"/>
</dbReference>
<dbReference type="Pfam" id="PF07687">
    <property type="entry name" value="M20_dimer"/>
    <property type="match status" value="1"/>
</dbReference>
<dbReference type="AlphaFoldDB" id="A0A172YCF1"/>
<comment type="subunit">
    <text evidence="3 15">Homodimer.</text>
</comment>
<keyword evidence="12 15" id="KW-0170">Cobalt</keyword>
<dbReference type="EMBL" id="CP015243">
    <property type="protein sequence ID" value="ANF56930.1"/>
    <property type="molecule type" value="Genomic_DNA"/>
</dbReference>
<evidence type="ECO:0000256" key="7">
    <source>
        <dbReference type="ARBA" id="ARBA00022723"/>
    </source>
</evidence>
<feature type="active site" evidence="15">
    <location>
        <position position="81"/>
    </location>
</feature>
<comment type="catalytic activity">
    <reaction evidence="14 15">
        <text>N-succinyl-(2S,6S)-2,6-diaminopimelate + H2O = (2S,6S)-2,6-diaminopimelate + succinate</text>
        <dbReference type="Rhea" id="RHEA:22608"/>
        <dbReference type="ChEBI" id="CHEBI:15377"/>
        <dbReference type="ChEBI" id="CHEBI:30031"/>
        <dbReference type="ChEBI" id="CHEBI:57609"/>
        <dbReference type="ChEBI" id="CHEBI:58087"/>
        <dbReference type="EC" id="3.5.1.18"/>
    </reaction>
</comment>
<sequence>MPAQANPATPQQAIDSATVALACELLARPSITPDDRGCQRLIGVRLERLGFDLEWIEEGGVTNLWATRGEGVTLAFAGHTDVVPTGPESAWATPPFSPTIDEQGYLRARGAADMKGSLAAMVTAIERFVTDRPDHQGRIAVLLTSDEEGPARHGTRAVVERLRERGERLDYCVVGEPSSSERLGDVVKNGRRGSLNARLRVLGVQGHVAYPQRARNPIHLIASALARLTTEHWDEGNEFFPATTFQVSNFDSGTGATNVIPGEALLTFNFRFSTESTSQSLIERVETILADAGLETQRDFQLEWNLSGEPFLTAEGALLEAVIQAVESATGQRPRLSTSGGTSDGRFIATLGAQVVELGPLNDTIHQVDERVLASDLDRLSVAYQGILAQLLAPHHDTEPRR</sequence>
<dbReference type="SUPFAM" id="SSF55031">
    <property type="entry name" value="Bacterial exopeptidase dimerisation domain"/>
    <property type="match status" value="1"/>
</dbReference>
<keyword evidence="9 15" id="KW-0862">Zinc</keyword>
<dbReference type="NCBIfam" id="NF009557">
    <property type="entry name" value="PRK13009.1"/>
    <property type="match status" value="1"/>
</dbReference>
<dbReference type="GO" id="GO:0009014">
    <property type="term" value="F:succinyl-diaminopimelate desuccinylase activity"/>
    <property type="evidence" value="ECO:0007669"/>
    <property type="project" value="UniProtKB-UniRule"/>
</dbReference>
<feature type="binding site" evidence="15">
    <location>
        <position position="79"/>
    </location>
    <ligand>
        <name>Zn(2+)</name>
        <dbReference type="ChEBI" id="CHEBI:29105"/>
        <label>1</label>
    </ligand>
</feature>
<evidence type="ECO:0000256" key="6">
    <source>
        <dbReference type="ARBA" id="ARBA00022605"/>
    </source>
</evidence>
<evidence type="ECO:0000259" key="16">
    <source>
        <dbReference type="Pfam" id="PF07687"/>
    </source>
</evidence>
<dbReference type="InterPro" id="IPR001261">
    <property type="entry name" value="ArgE/DapE_CS"/>
</dbReference>
<feature type="binding site" evidence="15">
    <location>
        <position position="113"/>
    </location>
    <ligand>
        <name>Zn(2+)</name>
        <dbReference type="ChEBI" id="CHEBI:29105"/>
        <label>2</label>
    </ligand>
</feature>
<keyword evidence="11 15" id="KW-0457">Lysine biosynthesis</keyword>
<dbReference type="InterPro" id="IPR050072">
    <property type="entry name" value="Peptidase_M20A"/>
</dbReference>
<dbReference type="Pfam" id="PF01546">
    <property type="entry name" value="Peptidase_M20"/>
    <property type="match status" value="1"/>
</dbReference>
<feature type="binding site" evidence="15">
    <location>
        <position position="176"/>
    </location>
    <ligand>
        <name>Zn(2+)</name>
        <dbReference type="ChEBI" id="CHEBI:29105"/>
        <label>1</label>
    </ligand>
</feature>
<dbReference type="InterPro" id="IPR002933">
    <property type="entry name" value="Peptidase_M20"/>
</dbReference>
<keyword evidence="6 15" id="KW-0028">Amino-acid biosynthesis</keyword>
<feature type="domain" description="Peptidase M20 dimerisation" evidence="16">
    <location>
        <begin position="189"/>
        <end position="295"/>
    </location>
</feature>
<evidence type="ECO:0000256" key="4">
    <source>
        <dbReference type="ARBA" id="ARBA00011921"/>
    </source>
</evidence>
<evidence type="ECO:0000256" key="10">
    <source>
        <dbReference type="ARBA" id="ARBA00022915"/>
    </source>
</evidence>
<dbReference type="InterPro" id="IPR036264">
    <property type="entry name" value="Bact_exopeptidase_dim_dom"/>
</dbReference>
<evidence type="ECO:0000256" key="15">
    <source>
        <dbReference type="HAMAP-Rule" id="MF_01690"/>
    </source>
</evidence>
<evidence type="ECO:0000256" key="11">
    <source>
        <dbReference type="ARBA" id="ARBA00023154"/>
    </source>
</evidence>
<accession>A0A172YCF1</accession>
<reference evidence="17 18" key="1">
    <citation type="submission" date="2016-04" db="EMBL/GenBank/DDBJ databases">
        <title>Complete Genome Sequence of Halotalea alkalilenta IHB B 13600.</title>
        <authorList>
            <person name="Swarnkar M.K."/>
            <person name="Sharma A."/>
            <person name="Kaushal K."/>
            <person name="Soni R."/>
            <person name="Rana S."/>
            <person name="Singh A.K."/>
            <person name="Gulati A."/>
        </authorList>
    </citation>
    <scope>NUCLEOTIDE SEQUENCE [LARGE SCALE GENOMIC DNA]</scope>
    <source>
        <strain evidence="17 18">IHB B 13600</strain>
    </source>
</reference>
<evidence type="ECO:0000313" key="18">
    <source>
        <dbReference type="Proteomes" id="UP000077875"/>
    </source>
</evidence>
<comment type="cofactor">
    <cofactor evidence="15">
        <name>Zn(2+)</name>
        <dbReference type="ChEBI" id="CHEBI:29105"/>
    </cofactor>
    <cofactor evidence="15">
        <name>Co(2+)</name>
        <dbReference type="ChEBI" id="CHEBI:48828"/>
    </cofactor>
    <text evidence="15">Binds 2 Zn(2+) or Co(2+) ions per subunit.</text>
</comment>
<dbReference type="KEGG" id="haa:A5892_05170"/>
<comment type="pathway">
    <text evidence="1 15">Amino-acid biosynthesis; L-lysine biosynthesis via DAP pathway; LL-2,6-diaminopimelate from (S)-tetrahydrodipicolinate (succinylase route): step 3/3.</text>
</comment>
<evidence type="ECO:0000256" key="1">
    <source>
        <dbReference type="ARBA" id="ARBA00005130"/>
    </source>
</evidence>
<evidence type="ECO:0000256" key="8">
    <source>
        <dbReference type="ARBA" id="ARBA00022801"/>
    </source>
</evidence>
<dbReference type="GO" id="GO:0008777">
    <property type="term" value="F:acetylornithine deacetylase activity"/>
    <property type="evidence" value="ECO:0007669"/>
    <property type="project" value="TreeGrafter"/>
</dbReference>
<evidence type="ECO:0000256" key="5">
    <source>
        <dbReference type="ARBA" id="ARBA00022391"/>
    </source>
</evidence>
<evidence type="ECO:0000256" key="13">
    <source>
        <dbReference type="ARBA" id="ARBA00031891"/>
    </source>
</evidence>
<dbReference type="CDD" id="cd03891">
    <property type="entry name" value="M20_DapE_proteobac"/>
    <property type="match status" value="1"/>
</dbReference>
<protein>
    <recommendedName>
        <fullName evidence="5 15">Succinyl-diaminopimelate desuccinylase</fullName>
        <shortName evidence="15">SDAP desuccinylase</shortName>
        <ecNumber evidence="4 15">3.5.1.18</ecNumber>
    </recommendedName>
    <alternativeName>
        <fullName evidence="13 15">N-succinyl-LL-2,6-diaminoheptanedioate amidohydrolase</fullName>
    </alternativeName>
</protein>
<feature type="binding site" evidence="15">
    <location>
        <position position="113"/>
    </location>
    <ligand>
        <name>Zn(2+)</name>
        <dbReference type="ChEBI" id="CHEBI:29105"/>
        <label>1</label>
    </ligand>
</feature>
<dbReference type="EC" id="3.5.1.18" evidence="4 15"/>
<feature type="binding site" evidence="15">
    <location>
        <position position="148"/>
    </location>
    <ligand>
        <name>Zn(2+)</name>
        <dbReference type="ChEBI" id="CHEBI:29105"/>
        <label>2</label>
    </ligand>
</feature>
<dbReference type="PROSITE" id="PS00758">
    <property type="entry name" value="ARGE_DAPE_CPG2_1"/>
    <property type="match status" value="1"/>
</dbReference>
<evidence type="ECO:0000256" key="3">
    <source>
        <dbReference type="ARBA" id="ARBA00011738"/>
    </source>
</evidence>
<dbReference type="PANTHER" id="PTHR43808">
    <property type="entry name" value="ACETYLORNITHINE DEACETYLASE"/>
    <property type="match status" value="1"/>
</dbReference>
<dbReference type="STRING" id="376489.A5892_05170"/>
<dbReference type="PROSITE" id="PS00759">
    <property type="entry name" value="ARGE_DAPE_CPG2_2"/>
    <property type="match status" value="1"/>
</dbReference>
<dbReference type="UniPathway" id="UPA00034">
    <property type="reaction ID" value="UER00021"/>
</dbReference>
<dbReference type="Gene3D" id="3.40.630.10">
    <property type="entry name" value="Zn peptidases"/>
    <property type="match status" value="2"/>
</dbReference>